<dbReference type="PANTHER" id="PTHR43591:SF24">
    <property type="entry name" value="2-METHOXY-6-POLYPRENYL-1,4-BENZOQUINOL METHYLASE, MITOCHONDRIAL"/>
    <property type="match status" value="1"/>
</dbReference>
<dbReference type="Proteomes" id="UP000029629">
    <property type="component" value="Unassembled WGS sequence"/>
</dbReference>
<keyword evidence="1 6" id="KW-0474">Menaquinone biosynthesis</keyword>
<keyword evidence="9" id="KW-1185">Reference proteome</keyword>
<dbReference type="UniPathway" id="UPA00232"/>
<dbReference type="GO" id="GO:0009060">
    <property type="term" value="P:aerobic respiration"/>
    <property type="evidence" value="ECO:0007669"/>
    <property type="project" value="UniProtKB-UniRule"/>
</dbReference>
<dbReference type="EC" id="2.1.1.201" evidence="6"/>
<dbReference type="EMBL" id="JRNI01000013">
    <property type="protein sequence ID" value="KGF31500.1"/>
    <property type="molecule type" value="Genomic_DNA"/>
</dbReference>
<dbReference type="RefSeq" id="WP_036558006.1">
    <property type="nucleotide sequence ID" value="NZ_JRNI01000013.1"/>
</dbReference>
<comment type="catalytic activity">
    <reaction evidence="6">
        <text>a 2-methoxy-6-(all-trans-polyprenyl)benzene-1,4-diol + S-adenosyl-L-methionine = a 5-methoxy-2-methyl-3-(all-trans-polyprenyl)benzene-1,4-diol + S-adenosyl-L-homocysteine + H(+)</text>
        <dbReference type="Rhea" id="RHEA:28286"/>
        <dbReference type="Rhea" id="RHEA-COMP:10858"/>
        <dbReference type="Rhea" id="RHEA-COMP:10859"/>
        <dbReference type="ChEBI" id="CHEBI:15378"/>
        <dbReference type="ChEBI" id="CHEBI:57856"/>
        <dbReference type="ChEBI" id="CHEBI:59789"/>
        <dbReference type="ChEBI" id="CHEBI:84166"/>
        <dbReference type="ChEBI" id="CHEBI:84167"/>
        <dbReference type="EC" id="2.1.1.201"/>
    </reaction>
</comment>
<keyword evidence="8" id="KW-0830">Ubiquinone</keyword>
<dbReference type="PANTHER" id="PTHR43591">
    <property type="entry name" value="METHYLTRANSFERASE"/>
    <property type="match status" value="1"/>
</dbReference>
<dbReference type="Gene3D" id="3.40.50.150">
    <property type="entry name" value="Vaccinia Virus protein VP39"/>
    <property type="match status" value="1"/>
</dbReference>
<evidence type="ECO:0000256" key="3">
    <source>
        <dbReference type="ARBA" id="ARBA00022679"/>
    </source>
</evidence>
<reference evidence="8 9" key="1">
    <citation type="submission" date="2014-07" db="EMBL/GenBank/DDBJ databases">
        <authorList>
            <person name="McCorrison J."/>
            <person name="Sanka R."/>
            <person name="Torralba M."/>
            <person name="Gillis M."/>
            <person name="Haft D.H."/>
            <person name="Methe B."/>
            <person name="Sutton G."/>
            <person name="Nelson K.E."/>
        </authorList>
    </citation>
    <scope>NUCLEOTIDE SEQUENCE [LARGE SCALE GENOMIC DNA]</scope>
    <source>
        <strain evidence="8 9">DNF00040</strain>
    </source>
</reference>
<organism evidence="8 9">
    <name type="scientific">Oligella urethralis DNF00040</name>
    <dbReference type="NCBI Taxonomy" id="1401065"/>
    <lineage>
        <taxon>Bacteria</taxon>
        <taxon>Pseudomonadati</taxon>
        <taxon>Pseudomonadota</taxon>
        <taxon>Betaproteobacteria</taxon>
        <taxon>Burkholderiales</taxon>
        <taxon>Alcaligenaceae</taxon>
        <taxon>Oligella</taxon>
    </lineage>
</organism>
<evidence type="ECO:0000256" key="2">
    <source>
        <dbReference type="ARBA" id="ARBA00022603"/>
    </source>
</evidence>
<dbReference type="AlphaFoldDB" id="A0A095Z9P8"/>
<sequence length="275" mass="30516">MDTQPQAPKNTSQPSVSEEVLGREQSVTEGQAPAQTHFGYSTVREDEKAGRVAEVFHSVAAKYDLMNDLMSGGLHRLWKKFTIGKARLREGMKVLDIASGTGDLAIAFAKRVGTSGEVWHTDINSSMLAVGRDRLLDQGFLVPSVVCDAEHLPFEDNYFDLVTVAFGLRNMTHKDQALAEMYRVLKPGGRLLVLEFSKVYKPLAPIYDLYSFNVLPVLGKYVASDADSYTYLAESIRMHPDQETLAELMRNVGFDRVNYNNLTAGVVALHEGLKL</sequence>
<evidence type="ECO:0000256" key="1">
    <source>
        <dbReference type="ARBA" id="ARBA00022428"/>
    </source>
</evidence>
<evidence type="ECO:0000313" key="8">
    <source>
        <dbReference type="EMBL" id="KGF31500.1"/>
    </source>
</evidence>
<evidence type="ECO:0000313" key="9">
    <source>
        <dbReference type="Proteomes" id="UP000029629"/>
    </source>
</evidence>
<dbReference type="Pfam" id="PF01209">
    <property type="entry name" value="Ubie_methyltran"/>
    <property type="match status" value="1"/>
</dbReference>
<comment type="pathway">
    <text evidence="6">Cofactor biosynthesis; ubiquinone biosynthesis.</text>
</comment>
<dbReference type="GO" id="GO:0032259">
    <property type="term" value="P:methylation"/>
    <property type="evidence" value="ECO:0007669"/>
    <property type="project" value="UniProtKB-KW"/>
</dbReference>
<dbReference type="EC" id="2.1.1.163" evidence="6"/>
<dbReference type="UniPathway" id="UPA00079">
    <property type="reaction ID" value="UER00169"/>
</dbReference>
<keyword evidence="4 6" id="KW-0831">Ubiquinone biosynthesis</keyword>
<evidence type="ECO:0000256" key="5">
    <source>
        <dbReference type="ARBA" id="ARBA00022691"/>
    </source>
</evidence>
<dbReference type="GO" id="GO:0009234">
    <property type="term" value="P:menaquinone biosynthetic process"/>
    <property type="evidence" value="ECO:0007669"/>
    <property type="project" value="UniProtKB-UniRule"/>
</dbReference>
<comment type="function">
    <text evidence="6">Methyltransferase required for the conversion of demethylmenaquinol (DMKH2) to menaquinol (MKH2) and the conversion of 2-polyprenyl-6-methoxy-1,4-benzoquinol (DDMQH2) to 2-polyprenyl-3-methyl-6-methoxy-1,4-benzoquinol (DMQH2).</text>
</comment>
<protein>
    <recommendedName>
        <fullName evidence="6">Ubiquinone/menaquinone biosynthesis C-methyltransferase UbiE</fullName>
        <ecNumber evidence="6">2.1.1.163</ecNumber>
        <ecNumber evidence="6">2.1.1.201</ecNumber>
    </recommendedName>
    <alternativeName>
        <fullName evidence="6">2-methoxy-6-polyprenyl-1,4-benzoquinol methylase</fullName>
    </alternativeName>
    <alternativeName>
        <fullName evidence="6">Demethylmenaquinone methyltransferase</fullName>
    </alternativeName>
</protein>
<dbReference type="eggNOG" id="COG2226">
    <property type="taxonomic scope" value="Bacteria"/>
</dbReference>
<feature type="binding site" evidence="6">
    <location>
        <position position="101"/>
    </location>
    <ligand>
        <name>S-adenosyl-L-methionine</name>
        <dbReference type="ChEBI" id="CHEBI:59789"/>
    </ligand>
</feature>
<evidence type="ECO:0000256" key="7">
    <source>
        <dbReference type="SAM" id="MobiDB-lite"/>
    </source>
</evidence>
<dbReference type="GO" id="GO:0043770">
    <property type="term" value="F:demethylmenaquinone methyltransferase activity"/>
    <property type="evidence" value="ECO:0007669"/>
    <property type="project" value="UniProtKB-UniRule"/>
</dbReference>
<dbReference type="NCBIfam" id="TIGR01934">
    <property type="entry name" value="MenG_MenH_UbiE"/>
    <property type="match status" value="1"/>
</dbReference>
<keyword evidence="5 6" id="KW-0949">S-adenosyl-L-methionine</keyword>
<comment type="caution">
    <text evidence="8">The sequence shown here is derived from an EMBL/GenBank/DDBJ whole genome shotgun (WGS) entry which is preliminary data.</text>
</comment>
<name>A0A095Z9P8_9BURK</name>
<dbReference type="CDD" id="cd02440">
    <property type="entry name" value="AdoMet_MTases"/>
    <property type="match status" value="1"/>
</dbReference>
<dbReference type="HAMAP" id="MF_01813">
    <property type="entry name" value="MenG_UbiE_methyltr"/>
    <property type="match status" value="1"/>
</dbReference>
<feature type="compositionally biased region" description="Polar residues" evidence="7">
    <location>
        <begin position="1"/>
        <end position="16"/>
    </location>
</feature>
<feature type="binding site" evidence="6">
    <location>
        <position position="122"/>
    </location>
    <ligand>
        <name>S-adenosyl-L-methionine</name>
        <dbReference type="ChEBI" id="CHEBI:59789"/>
    </ligand>
</feature>
<dbReference type="PROSITE" id="PS51608">
    <property type="entry name" value="SAM_MT_UBIE"/>
    <property type="match status" value="1"/>
</dbReference>
<gene>
    <name evidence="6" type="primary">ubiE</name>
    <name evidence="8" type="ORF">HMPREF2130_03115</name>
</gene>
<proteinExistence type="inferred from homology"/>
<feature type="region of interest" description="Disordered" evidence="7">
    <location>
        <begin position="1"/>
        <end position="37"/>
    </location>
</feature>
<dbReference type="GO" id="GO:0008425">
    <property type="term" value="F:2-methoxy-6-polyprenyl-1,4-benzoquinol methyltransferase activity"/>
    <property type="evidence" value="ECO:0007669"/>
    <property type="project" value="UniProtKB-UniRule"/>
</dbReference>
<dbReference type="PROSITE" id="PS01184">
    <property type="entry name" value="UBIE_2"/>
    <property type="match status" value="1"/>
</dbReference>
<dbReference type="SUPFAM" id="SSF53335">
    <property type="entry name" value="S-adenosyl-L-methionine-dependent methyltransferases"/>
    <property type="match status" value="1"/>
</dbReference>
<keyword evidence="3 6" id="KW-0808">Transferase</keyword>
<accession>A0A095Z9P8</accession>
<dbReference type="NCBIfam" id="NF001240">
    <property type="entry name" value="PRK00216.1-1"/>
    <property type="match status" value="1"/>
</dbReference>
<feature type="binding site" evidence="6">
    <location>
        <begin position="148"/>
        <end position="149"/>
    </location>
    <ligand>
        <name>S-adenosyl-L-methionine</name>
        <dbReference type="ChEBI" id="CHEBI:59789"/>
    </ligand>
</feature>
<comment type="pathway">
    <text evidence="6">Quinol/quinone metabolism; menaquinone biosynthesis; menaquinol from 1,4-dihydroxy-2-naphthoate: step 2/2.</text>
</comment>
<evidence type="ECO:0000256" key="4">
    <source>
        <dbReference type="ARBA" id="ARBA00022688"/>
    </source>
</evidence>
<comment type="catalytic activity">
    <reaction evidence="6">
        <text>a 2-demethylmenaquinol + S-adenosyl-L-methionine = a menaquinol + S-adenosyl-L-homocysteine + H(+)</text>
        <dbReference type="Rhea" id="RHEA:42640"/>
        <dbReference type="Rhea" id="RHEA-COMP:9539"/>
        <dbReference type="Rhea" id="RHEA-COMP:9563"/>
        <dbReference type="ChEBI" id="CHEBI:15378"/>
        <dbReference type="ChEBI" id="CHEBI:18151"/>
        <dbReference type="ChEBI" id="CHEBI:55437"/>
        <dbReference type="ChEBI" id="CHEBI:57856"/>
        <dbReference type="ChEBI" id="CHEBI:59789"/>
        <dbReference type="EC" id="2.1.1.163"/>
    </reaction>
</comment>
<comment type="similarity">
    <text evidence="6">Belongs to the class I-like SAM-binding methyltransferase superfamily. MenG/UbiE family.</text>
</comment>
<dbReference type="PROSITE" id="PS01183">
    <property type="entry name" value="UBIE_1"/>
    <property type="match status" value="1"/>
</dbReference>
<evidence type="ECO:0000256" key="6">
    <source>
        <dbReference type="HAMAP-Rule" id="MF_01813"/>
    </source>
</evidence>
<comment type="caution">
    <text evidence="6">Lacks conserved residue(s) required for the propagation of feature annotation.</text>
</comment>
<dbReference type="InterPro" id="IPR004033">
    <property type="entry name" value="UbiE/COQ5_MeTrFase"/>
</dbReference>
<dbReference type="InterPro" id="IPR029063">
    <property type="entry name" value="SAM-dependent_MTases_sf"/>
</dbReference>
<dbReference type="InterPro" id="IPR023576">
    <property type="entry name" value="UbiE/COQ5_MeTrFase_CS"/>
</dbReference>
<keyword evidence="2 6" id="KW-0489">Methyltransferase</keyword>